<dbReference type="Proteomes" id="UP000542776">
    <property type="component" value="Unassembled WGS sequence"/>
</dbReference>
<proteinExistence type="predicted"/>
<gene>
    <name evidence="2" type="ORF">GGR04_000548</name>
</gene>
<feature type="region of interest" description="Disordered" evidence="1">
    <location>
        <begin position="15"/>
        <end position="34"/>
    </location>
</feature>
<protein>
    <submittedName>
        <fullName evidence="2">Uncharacterized protein</fullName>
    </submittedName>
</protein>
<comment type="caution">
    <text evidence="2">The sequence shown here is derived from an EMBL/GenBank/DDBJ whole genome shotgun (WGS) entry which is preliminary data.</text>
</comment>
<accession>A0A7W6E8J3</accession>
<organism evidence="2 3">
    <name type="scientific">Aureimonas pseudogalii</name>
    <dbReference type="NCBI Taxonomy" id="1744844"/>
    <lineage>
        <taxon>Bacteria</taxon>
        <taxon>Pseudomonadati</taxon>
        <taxon>Pseudomonadota</taxon>
        <taxon>Alphaproteobacteria</taxon>
        <taxon>Hyphomicrobiales</taxon>
        <taxon>Aurantimonadaceae</taxon>
        <taxon>Aureimonas</taxon>
    </lineage>
</organism>
<reference evidence="2 3" key="1">
    <citation type="submission" date="2020-08" db="EMBL/GenBank/DDBJ databases">
        <title>Genomic Encyclopedia of Type Strains, Phase IV (KMG-IV): sequencing the most valuable type-strain genomes for metagenomic binning, comparative biology and taxonomic classification.</title>
        <authorList>
            <person name="Goeker M."/>
        </authorList>
    </citation>
    <scope>NUCLEOTIDE SEQUENCE [LARGE SCALE GENOMIC DNA]</scope>
    <source>
        <strain evidence="2 3">DSM 102238</strain>
    </source>
</reference>
<evidence type="ECO:0000256" key="1">
    <source>
        <dbReference type="SAM" id="MobiDB-lite"/>
    </source>
</evidence>
<dbReference type="AlphaFoldDB" id="A0A7W6E8J3"/>
<name>A0A7W6E8J3_9HYPH</name>
<keyword evidence="3" id="KW-1185">Reference proteome</keyword>
<evidence type="ECO:0000313" key="3">
    <source>
        <dbReference type="Proteomes" id="UP000542776"/>
    </source>
</evidence>
<feature type="compositionally biased region" description="Polar residues" evidence="1">
    <location>
        <begin position="23"/>
        <end position="34"/>
    </location>
</feature>
<sequence>MTLIQAIDMVDLILASGPGPRSQAGQMTAPSDGD</sequence>
<dbReference type="EMBL" id="JACIEK010000001">
    <property type="protein sequence ID" value="MBB3996727.1"/>
    <property type="molecule type" value="Genomic_DNA"/>
</dbReference>
<evidence type="ECO:0000313" key="2">
    <source>
        <dbReference type="EMBL" id="MBB3996727.1"/>
    </source>
</evidence>